<accession>A0AAD3SC50</accession>
<proteinExistence type="predicted"/>
<name>A0AAD3SC50_NEPGR</name>
<sequence length="85" mass="9106">MEATAEAETKLIEIRAMEASGLGFDLTFDFRLKFAKGVGRETFVVLDEANKKVVVIPGGVSVHGIFSAIRASKCGLSPIFGDSTR</sequence>
<organism evidence="1 2">
    <name type="scientific">Nepenthes gracilis</name>
    <name type="common">Slender pitcher plant</name>
    <dbReference type="NCBI Taxonomy" id="150966"/>
    <lineage>
        <taxon>Eukaryota</taxon>
        <taxon>Viridiplantae</taxon>
        <taxon>Streptophyta</taxon>
        <taxon>Embryophyta</taxon>
        <taxon>Tracheophyta</taxon>
        <taxon>Spermatophyta</taxon>
        <taxon>Magnoliopsida</taxon>
        <taxon>eudicotyledons</taxon>
        <taxon>Gunneridae</taxon>
        <taxon>Pentapetalae</taxon>
        <taxon>Caryophyllales</taxon>
        <taxon>Nepenthaceae</taxon>
        <taxon>Nepenthes</taxon>
    </lineage>
</organism>
<evidence type="ECO:0000313" key="1">
    <source>
        <dbReference type="EMBL" id="GMH08064.1"/>
    </source>
</evidence>
<protein>
    <submittedName>
        <fullName evidence="1">Uncharacterized protein</fullName>
    </submittedName>
</protein>
<dbReference type="Proteomes" id="UP001279734">
    <property type="component" value="Unassembled WGS sequence"/>
</dbReference>
<gene>
    <name evidence="1" type="ORF">Nepgr_009904</name>
</gene>
<keyword evidence="2" id="KW-1185">Reference proteome</keyword>
<dbReference type="AlphaFoldDB" id="A0AAD3SC50"/>
<reference evidence="1" key="1">
    <citation type="submission" date="2023-05" db="EMBL/GenBank/DDBJ databases">
        <title>Nepenthes gracilis genome sequencing.</title>
        <authorList>
            <person name="Fukushima K."/>
        </authorList>
    </citation>
    <scope>NUCLEOTIDE SEQUENCE</scope>
    <source>
        <strain evidence="1">SING2019-196</strain>
    </source>
</reference>
<evidence type="ECO:0000313" key="2">
    <source>
        <dbReference type="Proteomes" id="UP001279734"/>
    </source>
</evidence>
<dbReference type="EMBL" id="BSYO01000008">
    <property type="protein sequence ID" value="GMH08064.1"/>
    <property type="molecule type" value="Genomic_DNA"/>
</dbReference>
<comment type="caution">
    <text evidence="1">The sequence shown here is derived from an EMBL/GenBank/DDBJ whole genome shotgun (WGS) entry which is preliminary data.</text>
</comment>